<keyword evidence="1" id="KW-0805">Transcription regulation</keyword>
<gene>
    <name evidence="5" type="ORF">SAMN00790413_05883</name>
</gene>
<evidence type="ECO:0000256" key="2">
    <source>
        <dbReference type="ARBA" id="ARBA00023163"/>
    </source>
</evidence>
<dbReference type="Gene3D" id="1.10.10.10">
    <property type="entry name" value="Winged helix-like DNA-binding domain superfamily/Winged helix DNA-binding domain"/>
    <property type="match status" value="1"/>
</dbReference>
<keyword evidence="2" id="KW-0804">Transcription</keyword>
<dbReference type="OrthoDB" id="1137593at2"/>
<dbReference type="InterPro" id="IPR005158">
    <property type="entry name" value="BTAD"/>
</dbReference>
<dbReference type="GO" id="GO:0003677">
    <property type="term" value="F:DNA binding"/>
    <property type="evidence" value="ECO:0007669"/>
    <property type="project" value="TreeGrafter"/>
</dbReference>
<dbReference type="InterPro" id="IPR059106">
    <property type="entry name" value="WHD_MalT"/>
</dbReference>
<dbReference type="Gene3D" id="1.25.40.10">
    <property type="entry name" value="Tetratricopeptide repeat domain"/>
    <property type="match status" value="2"/>
</dbReference>
<evidence type="ECO:0000256" key="1">
    <source>
        <dbReference type="ARBA" id="ARBA00023015"/>
    </source>
</evidence>
<dbReference type="PANTHER" id="PTHR35807">
    <property type="entry name" value="TRANSCRIPTIONAL REGULATOR REDD-RELATED"/>
    <property type="match status" value="1"/>
</dbReference>
<dbReference type="EMBL" id="FWWU01000003">
    <property type="protein sequence ID" value="SMB79318.1"/>
    <property type="molecule type" value="Genomic_DNA"/>
</dbReference>
<dbReference type="InterPro" id="IPR051677">
    <property type="entry name" value="AfsR-DnrI-RedD_regulator"/>
</dbReference>
<feature type="region of interest" description="Disordered" evidence="3">
    <location>
        <begin position="1008"/>
        <end position="1028"/>
    </location>
</feature>
<feature type="domain" description="Bacterial transcriptional activator" evidence="4">
    <location>
        <begin position="875"/>
        <end position="1007"/>
    </location>
</feature>
<reference evidence="5 6" key="1">
    <citation type="submission" date="2017-04" db="EMBL/GenBank/DDBJ databases">
        <authorList>
            <person name="Afonso C.L."/>
            <person name="Miller P.J."/>
            <person name="Scott M.A."/>
            <person name="Spackman E."/>
            <person name="Goraichik I."/>
            <person name="Dimitrov K.M."/>
            <person name="Suarez D.L."/>
            <person name="Swayne D.E."/>
        </authorList>
    </citation>
    <scope>NUCLEOTIDE SEQUENCE [LARGE SCALE GENOMIC DNA]</scope>
    <source>
        <strain evidence="5 6">KR-140</strain>
    </source>
</reference>
<name>A0A1W1UDZ7_9DEIO</name>
<dbReference type="InterPro" id="IPR036388">
    <property type="entry name" value="WH-like_DNA-bd_sf"/>
</dbReference>
<dbReference type="SMART" id="SM01043">
    <property type="entry name" value="BTAD"/>
    <property type="match status" value="1"/>
</dbReference>
<dbReference type="Pfam" id="PF25873">
    <property type="entry name" value="WHD_MalT"/>
    <property type="match status" value="1"/>
</dbReference>
<dbReference type="STRING" id="695939.SAMN00790413_05883"/>
<dbReference type="SMART" id="SM00028">
    <property type="entry name" value="TPR"/>
    <property type="match status" value="4"/>
</dbReference>
<evidence type="ECO:0000259" key="4">
    <source>
        <dbReference type="SMART" id="SM01043"/>
    </source>
</evidence>
<dbReference type="RefSeq" id="WP_084045490.1">
    <property type="nucleotide sequence ID" value="NZ_FWWU01000003.1"/>
</dbReference>
<proteinExistence type="predicted"/>
<dbReference type="AlphaFoldDB" id="A0A1W1UDZ7"/>
<dbReference type="SUPFAM" id="SSF48452">
    <property type="entry name" value="TPR-like"/>
    <property type="match status" value="1"/>
</dbReference>
<sequence length="1028" mass="108573">MLPGDWREHASARRARPPQVRGAVARPRLVALLTSARVVTVVAPAGYGKTTAFAANLGELGRTCWLTLDVDDADPQVFVAGLAVAVSHLPSGDGPGALLDAGAAPRRVARRVADVLDASDALLVLDEAQHVAGPLTQGVLRELLGEPGAGSRTALLSRTTLDVPELARLEAAGDLRRASAADLAFTPAELTELLTAQGIDVDGGEVRLAHAVTEGWPIAARFLAQAAAQGRVRLAGLADLDGGEAQLGTLFTYLAQEVLGPLDPSLRALLTRSSVFEEITPALLAETLPETLAEEDQVSSLLEGLARGGTFLTRTGDSYRAHPLLRAHLRGLLQPHEVEQIAARGAAFFERTGRPRRAMAAHLLAGNPVRTAHLLVQFGAQWLAQGRVTLILRTLDRLPKDAWTPELYALSGDALRLSSRYAEALAAYGRAPAFARALGEAQVALDTVQPDQGWAPLALAAQLARDEEALDVRRLYAENHLNAGNLAEALALEPDLARGARYALRSGQLTRALALAQVAARGELGGARAAQNHREGLLLASFLQTVLGEPGEAERSAREGLAEGERLESLFVQSLALSRLGHASQIGGDLPAARQPYLRALALAQDVVPRLRVEPLMGLAYLAGLEGHPAQAAAYRDEALAHAGGDRYVLALTRLTSALGALHGGRPAEAMPDLHAAYADFRACTDTFGQACAALAQYAASGEAVWAAEAVQAVLKFPFLLTRRALLSPARSRAARAALLARLGEARPEAQAGLLPVAHALGYTHLPQALETPGVQVRVQVLGRVTVTRDGGRGRDWGRARARDLLALLAVEAGGMAREVAQEALFPGADPQVGERNFRVTLHALGQILEEGVASGTFLERGDWLRLKPSPDLEVDLEEARTLLRMATGGPGRAAGLLALPPALADSDLHAVQEEQRQYAVHLPQALADEAAYALKTGQSEMAAGLAERALAIDPAQEPAARALMRAQFLRGHTAAVHRTYRFLCATLTELGLTPLPETTALARHLVGDATGEGGSGTEVAPTAPLRK</sequence>
<dbReference type="InterPro" id="IPR011990">
    <property type="entry name" value="TPR-like_helical_dom_sf"/>
</dbReference>
<evidence type="ECO:0000313" key="6">
    <source>
        <dbReference type="Proteomes" id="UP000192582"/>
    </source>
</evidence>
<dbReference type="InterPro" id="IPR019734">
    <property type="entry name" value="TPR_rpt"/>
</dbReference>
<dbReference type="PANTHER" id="PTHR35807:SF1">
    <property type="entry name" value="TRANSCRIPTIONAL REGULATOR REDD"/>
    <property type="match status" value="1"/>
</dbReference>
<accession>A0A1W1UDZ7</accession>
<evidence type="ECO:0000313" key="5">
    <source>
        <dbReference type="EMBL" id="SMB79318.1"/>
    </source>
</evidence>
<organism evidence="5 6">
    <name type="scientific">Deinococcus hopiensis KR-140</name>
    <dbReference type="NCBI Taxonomy" id="695939"/>
    <lineage>
        <taxon>Bacteria</taxon>
        <taxon>Thermotogati</taxon>
        <taxon>Deinococcota</taxon>
        <taxon>Deinococci</taxon>
        <taxon>Deinococcales</taxon>
        <taxon>Deinococcaceae</taxon>
        <taxon>Deinococcus</taxon>
    </lineage>
</organism>
<dbReference type="GO" id="GO:0006355">
    <property type="term" value="P:regulation of DNA-templated transcription"/>
    <property type="evidence" value="ECO:0007669"/>
    <property type="project" value="TreeGrafter"/>
</dbReference>
<keyword evidence="6" id="KW-1185">Reference proteome</keyword>
<evidence type="ECO:0000256" key="3">
    <source>
        <dbReference type="SAM" id="MobiDB-lite"/>
    </source>
</evidence>
<dbReference type="Pfam" id="PF03704">
    <property type="entry name" value="BTAD"/>
    <property type="match status" value="1"/>
</dbReference>
<dbReference type="Proteomes" id="UP000192582">
    <property type="component" value="Unassembled WGS sequence"/>
</dbReference>
<protein>
    <submittedName>
        <fullName evidence="5">ATP-, maltotriose-and DNA-dependent transcriptional regulator MalT</fullName>
    </submittedName>
</protein>